<proteinExistence type="predicted"/>
<gene>
    <name evidence="1" type="ORF">Deia_01084</name>
</gene>
<dbReference type="RefSeq" id="WP_161982881.1">
    <property type="nucleotide sequence ID" value="NZ_CP029077.1"/>
</dbReference>
<dbReference type="Gene3D" id="3.90.1720.10">
    <property type="entry name" value="endopeptidase domain like (from Nostoc punctiforme)"/>
    <property type="match status" value="1"/>
</dbReference>
<evidence type="ECO:0000313" key="2">
    <source>
        <dbReference type="Proteomes" id="UP000321934"/>
    </source>
</evidence>
<protein>
    <recommendedName>
        <fullName evidence="3">NlpC/P60 domain-containing protein</fullName>
    </recommendedName>
</protein>
<dbReference type="OrthoDB" id="6159164at2"/>
<keyword evidence="2" id="KW-1185">Reference proteome</keyword>
<organism evidence="1 2">
    <name type="scientific">Candidatus Deianiraea vastatrix</name>
    <dbReference type="NCBI Taxonomy" id="2163644"/>
    <lineage>
        <taxon>Bacteria</taxon>
        <taxon>Pseudomonadati</taxon>
        <taxon>Pseudomonadota</taxon>
        <taxon>Alphaproteobacteria</taxon>
        <taxon>Rickettsiales</taxon>
        <taxon>Candidatus Deianiraeaceae</taxon>
        <taxon>Candidatus Deianiraea</taxon>
    </lineage>
</organism>
<reference evidence="1 2" key="1">
    <citation type="journal article" date="2019" name="ISME J.">
        <title>Deianiraea, an extracellular bacterium associated with the ciliate Paramecium, suggests an alternative scenario for the evolution of Rickettsiales.</title>
        <authorList>
            <person name="Castelli M."/>
            <person name="Sabaneyeva E."/>
            <person name="Lanzoni O."/>
            <person name="Lebedeva N."/>
            <person name="Floriano A.M."/>
            <person name="Gaiarsa S."/>
            <person name="Benken K."/>
            <person name="Modeo L."/>
            <person name="Bandi C."/>
            <person name="Potekhin A."/>
            <person name="Sassera D."/>
            <person name="Petroni G."/>
        </authorList>
    </citation>
    <scope>NUCLEOTIDE SEQUENCE [LARGE SCALE GENOMIC DNA]</scope>
    <source>
        <strain evidence="1">CyL4-1</strain>
    </source>
</reference>
<sequence>MFIDDILKFIGSKYTYFASLGMKYGRKIDEKNFDCIGMIIYSLSQNGFKMEQFSNILSKKMYQNLTIDEIEEITAKLSNMGFKILDKNHEIQNSDILLFHINHLRLHFGVARKKPDSIDIIHANSEVGKVVCENFDMHLKKYLIYIIRLQ</sequence>
<dbReference type="AlphaFoldDB" id="A0A5B8XG78"/>
<accession>A0A5B8XG78</accession>
<evidence type="ECO:0008006" key="3">
    <source>
        <dbReference type="Google" id="ProtNLM"/>
    </source>
</evidence>
<name>A0A5B8XG78_9RICK</name>
<evidence type="ECO:0000313" key="1">
    <source>
        <dbReference type="EMBL" id="QED23865.1"/>
    </source>
</evidence>
<dbReference type="Proteomes" id="UP000321934">
    <property type="component" value="Chromosome"/>
</dbReference>
<dbReference type="EMBL" id="CP029077">
    <property type="protein sequence ID" value="QED23865.1"/>
    <property type="molecule type" value="Genomic_DNA"/>
</dbReference>